<dbReference type="GO" id="GO:0032991">
    <property type="term" value="C:protein-containing complex"/>
    <property type="evidence" value="ECO:0007669"/>
    <property type="project" value="UniProtKB-ARBA"/>
</dbReference>
<dbReference type="InterPro" id="IPR019786">
    <property type="entry name" value="Zinc_finger_PHD-type_CS"/>
</dbReference>
<keyword evidence="9" id="KW-1185">Reference proteome</keyword>
<dbReference type="InterPro" id="IPR013083">
    <property type="entry name" value="Znf_RING/FYVE/PHD"/>
</dbReference>
<gene>
    <name evidence="8" type="ORF">SOCG_02847</name>
</gene>
<dbReference type="AlphaFoldDB" id="S9RI09"/>
<dbReference type="CDD" id="cd16448">
    <property type="entry name" value="RING-H2"/>
    <property type="match status" value="1"/>
</dbReference>
<reference evidence="8 9" key="1">
    <citation type="journal article" date="2011" name="Science">
        <title>Comparative functional genomics of the fission yeasts.</title>
        <authorList>
            <person name="Rhind N."/>
            <person name="Chen Z."/>
            <person name="Yassour M."/>
            <person name="Thompson D.A."/>
            <person name="Haas B.J."/>
            <person name="Habib N."/>
            <person name="Wapinski I."/>
            <person name="Roy S."/>
            <person name="Lin M.F."/>
            <person name="Heiman D.I."/>
            <person name="Young S.K."/>
            <person name="Furuya K."/>
            <person name="Guo Y."/>
            <person name="Pidoux A."/>
            <person name="Chen H.M."/>
            <person name="Robbertse B."/>
            <person name="Goldberg J.M."/>
            <person name="Aoki K."/>
            <person name="Bayne E.H."/>
            <person name="Berlin A.M."/>
            <person name="Desjardins C.A."/>
            <person name="Dobbs E."/>
            <person name="Dukaj L."/>
            <person name="Fan L."/>
            <person name="FitzGerald M.G."/>
            <person name="French C."/>
            <person name="Gujja S."/>
            <person name="Hansen K."/>
            <person name="Keifenheim D."/>
            <person name="Levin J.Z."/>
            <person name="Mosher R.A."/>
            <person name="Mueller C.A."/>
            <person name="Pfiffner J."/>
            <person name="Priest M."/>
            <person name="Russ C."/>
            <person name="Smialowska A."/>
            <person name="Swoboda P."/>
            <person name="Sykes S.M."/>
            <person name="Vaughn M."/>
            <person name="Vengrova S."/>
            <person name="Yoder R."/>
            <person name="Zeng Q."/>
            <person name="Allshire R."/>
            <person name="Baulcombe D."/>
            <person name="Birren B.W."/>
            <person name="Brown W."/>
            <person name="Ekwall K."/>
            <person name="Kellis M."/>
            <person name="Leatherwood J."/>
            <person name="Levin H."/>
            <person name="Margalit H."/>
            <person name="Martienssen R."/>
            <person name="Nieduszynski C.A."/>
            <person name="Spatafora J.W."/>
            <person name="Friedman N."/>
            <person name="Dalgaard J.Z."/>
            <person name="Baumann P."/>
            <person name="Niki H."/>
            <person name="Regev A."/>
            <person name="Nusbaum C."/>
        </authorList>
    </citation>
    <scope>NUCLEOTIDE SEQUENCE [LARGE SCALE GENOMIC DNA]</scope>
    <source>
        <strain evidence="9">yFS286</strain>
    </source>
</reference>
<feature type="domain" description="PHD-type" evidence="6">
    <location>
        <begin position="122"/>
        <end position="170"/>
    </location>
</feature>
<dbReference type="UniPathway" id="UPA00143"/>
<feature type="region of interest" description="Disordered" evidence="5">
    <location>
        <begin position="391"/>
        <end position="440"/>
    </location>
</feature>
<evidence type="ECO:0000313" key="8">
    <source>
        <dbReference type="EMBL" id="EPX73629.1"/>
    </source>
</evidence>
<dbReference type="VEuPathDB" id="FungiDB:SOCG_02847"/>
<dbReference type="OMA" id="GDWYCME"/>
<dbReference type="Proteomes" id="UP000016088">
    <property type="component" value="Unassembled WGS sequence"/>
</dbReference>
<evidence type="ECO:0000256" key="2">
    <source>
        <dbReference type="ARBA" id="ARBA00022771"/>
    </source>
</evidence>
<dbReference type="PROSITE" id="PS01359">
    <property type="entry name" value="ZF_PHD_1"/>
    <property type="match status" value="1"/>
</dbReference>
<dbReference type="GO" id="GO:0008270">
    <property type="term" value="F:zinc ion binding"/>
    <property type="evidence" value="ECO:0007669"/>
    <property type="project" value="UniProtKB-KW"/>
</dbReference>
<dbReference type="InterPro" id="IPR001841">
    <property type="entry name" value="Znf_RING"/>
</dbReference>
<sequence>MAEEQSQENSDGNAEECIICLSELPNCPLENWDNSSVPTTLSASPNGIYVATLPCRHYFHNQCLENWCEVANTCPLCRIEFFKVDVYEYVGGPWLRAYPVEEKVQTVANAEVPSEFVESNELTRCVICGGSEQQDVLLLCDGCDDAYHTFCLDLEEVPENEFYCPNCVFLNNENVNTLASRISLSRRRRTNGRAARASRVSQRQQRAWTRAWNAIRNRTWENLNSDLSYYTLDTGIPRRNEASDLLRRRIENTRLRSTSSVNDEQEQQQPFLQTPITSESERKAWSDFDVVLHSNQDRSGTDGRSDEKRSIVSQDPSLASDGTKKLKRPVHRNRNASISGAPGSSSNLTTTNDQAREPSVLANLVNNINRPSSSLNDSQFLTKVQSILKRSQDGSSSNSSNEPHITPLFSNLSPQSSPPFHLETSSPNSHHVDESPRVTEPGEIVDNNMLENTTKLQAGPQPSGRRELTKSTRLPYEVKYRIERLVNAALKPHYRNAKITKEQFAVYNKKISRSLYSLLSDGSLSFERTGQYQIANEIRERVDSCIRSKGEGD</sequence>
<evidence type="ECO:0000259" key="6">
    <source>
        <dbReference type="PROSITE" id="PS50016"/>
    </source>
</evidence>
<dbReference type="PANTHER" id="PTHR12618:SF20">
    <property type="entry name" value="PHD AND RING FINGER DOMAIN-CONTAINING PROTEIN 1"/>
    <property type="match status" value="1"/>
</dbReference>
<dbReference type="GO" id="GO:0016567">
    <property type="term" value="P:protein ubiquitination"/>
    <property type="evidence" value="ECO:0007669"/>
    <property type="project" value="UniProtKB-UniPathway"/>
</dbReference>
<dbReference type="RefSeq" id="XP_013016791.1">
    <property type="nucleotide sequence ID" value="XM_013161337.1"/>
</dbReference>
<feature type="compositionally biased region" description="Basic and acidic residues" evidence="5">
    <location>
        <begin position="295"/>
        <end position="310"/>
    </location>
</feature>
<keyword evidence="1" id="KW-0479">Metal-binding</keyword>
<dbReference type="HOGENOM" id="CLU_026721_0_0_1"/>
<dbReference type="InterPro" id="IPR047157">
    <property type="entry name" value="PHRF1/Atg35"/>
</dbReference>
<feature type="region of interest" description="Disordered" evidence="5">
    <location>
        <begin position="294"/>
        <end position="352"/>
    </location>
</feature>
<dbReference type="eggNOG" id="KOG0825">
    <property type="taxonomic scope" value="Eukaryota"/>
</dbReference>
<dbReference type="SMART" id="SM00184">
    <property type="entry name" value="RING"/>
    <property type="match status" value="2"/>
</dbReference>
<feature type="compositionally biased region" description="Polar residues" evidence="5">
    <location>
        <begin position="335"/>
        <end position="352"/>
    </location>
</feature>
<keyword evidence="2 4" id="KW-0863">Zinc-finger</keyword>
<feature type="region of interest" description="Disordered" evidence="5">
    <location>
        <begin position="256"/>
        <end position="280"/>
    </location>
</feature>
<dbReference type="PANTHER" id="PTHR12618">
    <property type="entry name" value="PHD AND RING FINGER DOMAIN-CONTAINING PROTEIN 1"/>
    <property type="match status" value="1"/>
</dbReference>
<evidence type="ECO:0000256" key="4">
    <source>
        <dbReference type="PROSITE-ProRule" id="PRU00175"/>
    </source>
</evidence>
<dbReference type="GeneID" id="25031821"/>
<dbReference type="Gene3D" id="3.30.40.10">
    <property type="entry name" value="Zinc/RING finger domain, C3HC4 (zinc finger)"/>
    <property type="match status" value="2"/>
</dbReference>
<evidence type="ECO:0000313" key="9">
    <source>
        <dbReference type="Proteomes" id="UP000016088"/>
    </source>
</evidence>
<dbReference type="SUPFAM" id="SSF57903">
    <property type="entry name" value="FYVE/PHD zinc finger"/>
    <property type="match status" value="1"/>
</dbReference>
<dbReference type="PROSITE" id="PS50089">
    <property type="entry name" value="ZF_RING_2"/>
    <property type="match status" value="1"/>
</dbReference>
<dbReference type="EMBL" id="KE503206">
    <property type="protein sequence ID" value="EPX73629.1"/>
    <property type="molecule type" value="Genomic_DNA"/>
</dbReference>
<dbReference type="InterPro" id="IPR019787">
    <property type="entry name" value="Znf_PHD-finger"/>
</dbReference>
<accession>S9RI09</accession>
<dbReference type="OrthoDB" id="8062037at2759"/>
<proteinExistence type="predicted"/>
<feature type="domain" description="RING-type" evidence="7">
    <location>
        <begin position="17"/>
        <end position="78"/>
    </location>
</feature>
<organism evidence="8 9">
    <name type="scientific">Schizosaccharomyces octosporus (strain yFS286)</name>
    <name type="common">Fission yeast</name>
    <name type="synonym">Octosporomyces octosporus</name>
    <dbReference type="NCBI Taxonomy" id="483514"/>
    <lineage>
        <taxon>Eukaryota</taxon>
        <taxon>Fungi</taxon>
        <taxon>Dikarya</taxon>
        <taxon>Ascomycota</taxon>
        <taxon>Taphrinomycotina</taxon>
        <taxon>Schizosaccharomycetes</taxon>
        <taxon>Schizosaccharomycetales</taxon>
        <taxon>Schizosaccharomycetaceae</taxon>
        <taxon>Schizosaccharomyces</taxon>
    </lineage>
</organism>
<protein>
    <submittedName>
        <fullName evidence="8">CTD-binding SR-like protein rA9</fullName>
    </submittedName>
</protein>
<dbReference type="PROSITE" id="PS50016">
    <property type="entry name" value="ZF_PHD_2"/>
    <property type="match status" value="1"/>
</dbReference>
<name>S9RI09_SCHOY</name>
<dbReference type="Pfam" id="PF00628">
    <property type="entry name" value="PHD"/>
    <property type="match status" value="1"/>
</dbReference>
<evidence type="ECO:0000256" key="1">
    <source>
        <dbReference type="ARBA" id="ARBA00022723"/>
    </source>
</evidence>
<dbReference type="InterPro" id="IPR011011">
    <property type="entry name" value="Znf_FYVE_PHD"/>
</dbReference>
<dbReference type="SUPFAM" id="SSF57850">
    <property type="entry name" value="RING/U-box"/>
    <property type="match status" value="1"/>
</dbReference>
<dbReference type="SMART" id="SM00249">
    <property type="entry name" value="PHD"/>
    <property type="match status" value="1"/>
</dbReference>
<evidence type="ECO:0000256" key="3">
    <source>
        <dbReference type="ARBA" id="ARBA00022833"/>
    </source>
</evidence>
<dbReference type="Pfam" id="PF13639">
    <property type="entry name" value="zf-RING_2"/>
    <property type="match status" value="1"/>
</dbReference>
<keyword evidence="3" id="KW-0862">Zinc</keyword>
<feature type="compositionally biased region" description="Basic residues" evidence="5">
    <location>
        <begin position="325"/>
        <end position="334"/>
    </location>
</feature>
<dbReference type="InterPro" id="IPR001965">
    <property type="entry name" value="Znf_PHD"/>
</dbReference>
<evidence type="ECO:0000256" key="5">
    <source>
        <dbReference type="SAM" id="MobiDB-lite"/>
    </source>
</evidence>
<evidence type="ECO:0000259" key="7">
    <source>
        <dbReference type="PROSITE" id="PS50089"/>
    </source>
</evidence>
<feature type="compositionally biased region" description="Polar residues" evidence="5">
    <location>
        <begin position="256"/>
        <end position="278"/>
    </location>
</feature>